<proteinExistence type="predicted"/>
<dbReference type="GeneID" id="11535111"/>
<dbReference type="AlphaFoldDB" id="G8BQA7"/>
<sequence>MTKWLIEYLPRIGNISIIIESSQGKKIHIDAIDLDGIHAKVGGEPIRIPFAAKVTLIYNKEEEETLCSQEFNEVAHFKLQYSDLSTNKNSISLMNDDLNWKWSKKELLAMKNFSFGCIDCGNVIFESDDNCRKLNIMPSEFWAELMDNWHCHKPSENNDSEGNNLNASFLKYSQLKPNNFEILIGNSFFICNSATLNSKVIIDSKLNIVGCKNCNSIIGEINQDKLCQIFKWKLLLNGEDKYPIYKHVISQILNIVDSTSSRHILLQIEDSTEQIYIWAFSINTMVAATNYVECNNSIKILYKDFEDDADLNFQIKNTNVEKIITKLDAFKAFVEYLSESNSNLPSTVKTWGKWKVSYLPI</sequence>
<dbReference type="EMBL" id="HE612857">
    <property type="protein sequence ID" value="CCE61704.1"/>
    <property type="molecule type" value="Genomic_DNA"/>
</dbReference>
<dbReference type="GO" id="GO:0030332">
    <property type="term" value="F:cyclin binding"/>
    <property type="evidence" value="ECO:0007669"/>
    <property type="project" value="TreeGrafter"/>
</dbReference>
<keyword evidence="2" id="KW-1185">Reference proteome</keyword>
<dbReference type="HOGENOM" id="CLU_029122_0_0_1"/>
<dbReference type="GO" id="GO:0061630">
    <property type="term" value="F:ubiquitin protein ligase activity"/>
    <property type="evidence" value="ECO:0007669"/>
    <property type="project" value="TreeGrafter"/>
</dbReference>
<accession>G8BQA7</accession>
<dbReference type="PANTHER" id="PTHR31531">
    <property type="entry name" value="E3 UBIQUITIN-PROTEIN LIGASE E3D FAMILY MEMBER"/>
    <property type="match status" value="1"/>
</dbReference>
<evidence type="ECO:0000313" key="2">
    <source>
        <dbReference type="Proteomes" id="UP000005666"/>
    </source>
</evidence>
<dbReference type="GO" id="GO:0005829">
    <property type="term" value="C:cytosol"/>
    <property type="evidence" value="ECO:0007669"/>
    <property type="project" value="TreeGrafter"/>
</dbReference>
<dbReference type="OrthoDB" id="386949at2759"/>
<dbReference type="OMA" id="QAMKVFY"/>
<dbReference type="GO" id="GO:0031624">
    <property type="term" value="F:ubiquitin conjugating enzyme binding"/>
    <property type="evidence" value="ECO:0007669"/>
    <property type="project" value="TreeGrafter"/>
</dbReference>
<protein>
    <recommendedName>
        <fullName evidence="3">E3 ubiquitin-protein ligase E3D</fullName>
    </recommendedName>
</protein>
<dbReference type="InterPro" id="IPR019193">
    <property type="entry name" value="UBQ-conj_enz_E2-bd_prot"/>
</dbReference>
<evidence type="ECO:0000313" key="1">
    <source>
        <dbReference type="EMBL" id="CCE61704.1"/>
    </source>
</evidence>
<reference evidence="1 2" key="1">
    <citation type="journal article" date="2011" name="Proc. Natl. Acad. Sci. U.S.A.">
        <title>Evolutionary erosion of yeast sex chromosomes by mating-type switching accidents.</title>
        <authorList>
            <person name="Gordon J.L."/>
            <person name="Armisen D."/>
            <person name="Proux-Wera E."/>
            <person name="Oheigeartaigh S.S."/>
            <person name="Byrne K.P."/>
            <person name="Wolfe K.H."/>
        </authorList>
    </citation>
    <scope>NUCLEOTIDE SEQUENCE [LARGE SCALE GENOMIC DNA]</scope>
    <source>
        <strain evidence="2">ATCC 24235 / CBS 4417 / NBRC 1672 / NRRL Y-8282 / UCD 70-5</strain>
    </source>
</reference>
<dbReference type="eggNOG" id="KOG4784">
    <property type="taxonomic scope" value="Eukaryota"/>
</dbReference>
<evidence type="ECO:0008006" key="3">
    <source>
        <dbReference type="Google" id="ProtNLM"/>
    </source>
</evidence>
<dbReference type="RefSeq" id="XP_003684138.1">
    <property type="nucleotide sequence ID" value="XM_003684090.1"/>
</dbReference>
<dbReference type="GO" id="GO:0043161">
    <property type="term" value="P:proteasome-mediated ubiquitin-dependent protein catabolic process"/>
    <property type="evidence" value="ECO:0007669"/>
    <property type="project" value="TreeGrafter"/>
</dbReference>
<dbReference type="GO" id="GO:0000151">
    <property type="term" value="C:ubiquitin ligase complex"/>
    <property type="evidence" value="ECO:0007669"/>
    <property type="project" value="TreeGrafter"/>
</dbReference>
<organism evidence="1 2">
    <name type="scientific">Tetrapisispora phaffii (strain ATCC 24235 / CBS 4417 / NBRC 1672 / NRRL Y-8282 / UCD 70-5)</name>
    <name type="common">Yeast</name>
    <name type="synonym">Fabospora phaffii</name>
    <dbReference type="NCBI Taxonomy" id="1071381"/>
    <lineage>
        <taxon>Eukaryota</taxon>
        <taxon>Fungi</taxon>
        <taxon>Dikarya</taxon>
        <taxon>Ascomycota</taxon>
        <taxon>Saccharomycotina</taxon>
        <taxon>Saccharomycetes</taxon>
        <taxon>Saccharomycetales</taxon>
        <taxon>Saccharomycetaceae</taxon>
        <taxon>Tetrapisispora</taxon>
    </lineage>
</organism>
<dbReference type="GO" id="GO:0005634">
    <property type="term" value="C:nucleus"/>
    <property type="evidence" value="ECO:0007669"/>
    <property type="project" value="TreeGrafter"/>
</dbReference>
<dbReference type="GO" id="GO:0000209">
    <property type="term" value="P:protein polyubiquitination"/>
    <property type="evidence" value="ECO:0007669"/>
    <property type="project" value="TreeGrafter"/>
</dbReference>
<gene>
    <name evidence="1" type="primary">TPHA0B00320</name>
    <name evidence="1" type="ordered locus">TPHA_0B00320</name>
</gene>
<dbReference type="GO" id="GO:0006513">
    <property type="term" value="P:protein monoubiquitination"/>
    <property type="evidence" value="ECO:0007669"/>
    <property type="project" value="TreeGrafter"/>
</dbReference>
<dbReference type="Proteomes" id="UP000005666">
    <property type="component" value="Chromosome 2"/>
</dbReference>
<dbReference type="Pfam" id="PF09814">
    <property type="entry name" value="HECT_2"/>
    <property type="match status" value="1"/>
</dbReference>
<dbReference type="STRING" id="1071381.G8BQA7"/>
<dbReference type="GO" id="GO:0051865">
    <property type="term" value="P:protein autoubiquitination"/>
    <property type="evidence" value="ECO:0007669"/>
    <property type="project" value="TreeGrafter"/>
</dbReference>
<dbReference type="KEGG" id="tpf:TPHA_0B00320"/>
<dbReference type="PANTHER" id="PTHR31531:SF2">
    <property type="entry name" value="E3 UBIQUITIN-PROTEIN LIGASE E3D"/>
    <property type="match status" value="1"/>
</dbReference>
<name>G8BQA7_TETPH</name>